<dbReference type="PROSITE" id="PS51257">
    <property type="entry name" value="PROKAR_LIPOPROTEIN"/>
    <property type="match status" value="1"/>
</dbReference>
<feature type="compositionally biased region" description="Basic and acidic residues" evidence="1">
    <location>
        <begin position="244"/>
        <end position="256"/>
    </location>
</feature>
<keyword evidence="3" id="KW-1185">Reference proteome</keyword>
<organism evidence="2 3">
    <name type="scientific">Clostridium fungisolvens</name>
    <dbReference type="NCBI Taxonomy" id="1604897"/>
    <lineage>
        <taxon>Bacteria</taxon>
        <taxon>Bacillati</taxon>
        <taxon>Bacillota</taxon>
        <taxon>Clostridia</taxon>
        <taxon>Eubacteriales</taxon>
        <taxon>Clostridiaceae</taxon>
        <taxon>Clostridium</taxon>
    </lineage>
</organism>
<protein>
    <recommendedName>
        <fullName evidence="4">Lipoprotein</fullName>
    </recommendedName>
</protein>
<accession>A0A6V8SLE8</accession>
<feature type="region of interest" description="Disordered" evidence="1">
    <location>
        <begin position="227"/>
        <end position="258"/>
    </location>
</feature>
<evidence type="ECO:0000256" key="1">
    <source>
        <dbReference type="SAM" id="MobiDB-lite"/>
    </source>
</evidence>
<comment type="caution">
    <text evidence="2">The sequence shown here is derived from an EMBL/GenBank/DDBJ whole genome shotgun (WGS) entry which is preliminary data.</text>
</comment>
<sequence>MKKRRLFVVWILVIATIFVGCKKSNTSSSGSSSDSLVNEKQAIRVAENYMKYLSRNDYENARKLCSSKLANKTQELQDTDLSIVDFSVSEINQSGKSAIIKAKVNRLKQGVPRADIDTFSIKVSKQQGDVYEIDEVKAETLVEAFVEGESIKLKSKDEPKAKLVIAMKDLPKDMYPKTNEANILKKEIPAKEFTAINFTISGQRMGISTKDGSRSFVGILEVEDAVPTASSQSGSGSSGGGDGQDQKQQEDPDKKPLAKKVKAVDIYDNGIVQKIMFSQDENYMAVQYLENNVANRLKAYSVASGSMLEANFDKIFPADKYELVFSKFTKTEMFFEVKGVSGRTDVRQDVLGMYKLDFKELKIDKV</sequence>
<dbReference type="AlphaFoldDB" id="A0A6V8SLE8"/>
<evidence type="ECO:0000313" key="3">
    <source>
        <dbReference type="Proteomes" id="UP000580568"/>
    </source>
</evidence>
<proteinExistence type="predicted"/>
<dbReference type="RefSeq" id="WP_183279378.1">
    <property type="nucleotide sequence ID" value="NZ_BLZR01000001.1"/>
</dbReference>
<reference evidence="2 3" key="1">
    <citation type="submission" date="2020-07" db="EMBL/GenBank/DDBJ databases">
        <title>A new beta-1,3-glucan-decomposing anaerobic bacterium isolated from anoxic soil subjected to biological soil disinfestation.</title>
        <authorList>
            <person name="Ueki A."/>
            <person name="Tonouchi A."/>
        </authorList>
    </citation>
    <scope>NUCLEOTIDE SEQUENCE [LARGE SCALE GENOMIC DNA]</scope>
    <source>
        <strain evidence="2 3">TW1</strain>
    </source>
</reference>
<evidence type="ECO:0008006" key="4">
    <source>
        <dbReference type="Google" id="ProtNLM"/>
    </source>
</evidence>
<gene>
    <name evidence="2" type="ORF">bsdtw1_04252</name>
</gene>
<dbReference type="EMBL" id="BLZR01000001">
    <property type="protein sequence ID" value="GFP78059.1"/>
    <property type="molecule type" value="Genomic_DNA"/>
</dbReference>
<evidence type="ECO:0000313" key="2">
    <source>
        <dbReference type="EMBL" id="GFP78059.1"/>
    </source>
</evidence>
<name>A0A6V8SLE8_9CLOT</name>
<dbReference type="Proteomes" id="UP000580568">
    <property type="component" value="Unassembled WGS sequence"/>
</dbReference>